<dbReference type="SUPFAM" id="SSF54277">
    <property type="entry name" value="CAD &amp; PB1 domains"/>
    <property type="match status" value="1"/>
</dbReference>
<dbReference type="PANTHER" id="PTHR31734:SF38">
    <property type="entry name" value="AUXIN-RESPONSIVE PROTEIN IAA29"/>
    <property type="match status" value="1"/>
</dbReference>
<reference evidence="12" key="1">
    <citation type="journal article" date="2023" name="Science">
        <title>Elucidation of the pathway for biosynthesis of saponin adjuvants from the soapbark tree.</title>
        <authorList>
            <person name="Reed J."/>
            <person name="Orme A."/>
            <person name="El-Demerdash A."/>
            <person name="Owen C."/>
            <person name="Martin L.B.B."/>
            <person name="Misra R.C."/>
            <person name="Kikuchi S."/>
            <person name="Rejzek M."/>
            <person name="Martin A.C."/>
            <person name="Harkess A."/>
            <person name="Leebens-Mack J."/>
            <person name="Louveau T."/>
            <person name="Stephenson M.J."/>
            <person name="Osbourn A."/>
        </authorList>
    </citation>
    <scope>NUCLEOTIDE SEQUENCE</scope>
    <source>
        <strain evidence="12">S10</strain>
    </source>
</reference>
<evidence type="ECO:0000256" key="6">
    <source>
        <dbReference type="ARBA" id="ARBA00023163"/>
    </source>
</evidence>
<dbReference type="GO" id="GO:0009734">
    <property type="term" value="P:auxin-activated signaling pathway"/>
    <property type="evidence" value="ECO:0007669"/>
    <property type="project" value="UniProtKB-UniRule"/>
</dbReference>
<keyword evidence="7 10" id="KW-0539">Nucleus</keyword>
<evidence type="ECO:0000256" key="7">
    <source>
        <dbReference type="ARBA" id="ARBA00023242"/>
    </source>
</evidence>
<keyword evidence="8 10" id="KW-0927">Auxin signaling pathway</keyword>
<evidence type="ECO:0000256" key="3">
    <source>
        <dbReference type="ARBA" id="ARBA00011726"/>
    </source>
</evidence>
<keyword evidence="4 10" id="KW-0678">Repressor</keyword>
<evidence type="ECO:0000259" key="11">
    <source>
        <dbReference type="PROSITE" id="PS51745"/>
    </source>
</evidence>
<dbReference type="InterPro" id="IPR003311">
    <property type="entry name" value="AUX_IAA"/>
</dbReference>
<sequence>MDLQLGLSLLSNPNPSNGFDLNCCTDKSNGVLYNSSTICNSEEHSLGQRQAFEQNREVPPTLPLLLLIPNQPNDHENPRDLYKNWNDAEENELMGWTPINSWRQQNHCHESYSGHDQGARNNPTVEITSRSYVDCREIKSNMYVKVKMEGMGITRKVDLSLHESFETLRATLMDMFGKCDENPMSYILTCQDKEGDWLLAEDLPWRSFIQSAQRLKLQKSPMNVIATKSIIVNFGN</sequence>
<dbReference type="PANTHER" id="PTHR31734">
    <property type="entry name" value="AUXIN-RESPONSIVE PROTEIN IAA17"/>
    <property type="match status" value="1"/>
</dbReference>
<protein>
    <recommendedName>
        <fullName evidence="10">Auxin-induced protein</fullName>
    </recommendedName>
</protein>
<keyword evidence="5 10" id="KW-0805">Transcription regulation</keyword>
<gene>
    <name evidence="12" type="ORF">O6P43_002409</name>
</gene>
<comment type="subunit">
    <text evidence="3 10">Homodimers and heterodimers.</text>
</comment>
<evidence type="ECO:0000256" key="10">
    <source>
        <dbReference type="RuleBase" id="RU004549"/>
    </source>
</evidence>
<comment type="caution">
    <text evidence="12">The sequence shown here is derived from an EMBL/GenBank/DDBJ whole genome shotgun (WGS) entry which is preliminary data.</text>
</comment>
<comment type="subcellular location">
    <subcellularLocation>
        <location evidence="1 10">Nucleus</location>
    </subcellularLocation>
</comment>
<evidence type="ECO:0000256" key="5">
    <source>
        <dbReference type="ARBA" id="ARBA00023015"/>
    </source>
</evidence>
<evidence type="ECO:0000256" key="8">
    <source>
        <dbReference type="ARBA" id="ARBA00023294"/>
    </source>
</evidence>
<comment type="function">
    <text evidence="9">Aux/IAA proteins are short-lived transcriptional factors that function as repressors of early auxin response genes at low auxin concentrations. Repression is thought to result from the interaction with auxin response factors (ARFs), proteins that bind to the auxin-responsive promoter element (AuxRE). Formation of heterodimers with ARF proteins may alter their ability to modulate early auxin response genes expression.</text>
</comment>
<dbReference type="GO" id="GO:0006355">
    <property type="term" value="P:regulation of DNA-templated transcription"/>
    <property type="evidence" value="ECO:0007669"/>
    <property type="project" value="InterPro"/>
</dbReference>
<organism evidence="12 13">
    <name type="scientific">Quillaja saponaria</name>
    <name type="common">Soap bark tree</name>
    <dbReference type="NCBI Taxonomy" id="32244"/>
    <lineage>
        <taxon>Eukaryota</taxon>
        <taxon>Viridiplantae</taxon>
        <taxon>Streptophyta</taxon>
        <taxon>Embryophyta</taxon>
        <taxon>Tracheophyta</taxon>
        <taxon>Spermatophyta</taxon>
        <taxon>Magnoliopsida</taxon>
        <taxon>eudicotyledons</taxon>
        <taxon>Gunneridae</taxon>
        <taxon>Pentapetalae</taxon>
        <taxon>rosids</taxon>
        <taxon>fabids</taxon>
        <taxon>Fabales</taxon>
        <taxon>Quillajaceae</taxon>
        <taxon>Quillaja</taxon>
    </lineage>
</organism>
<dbReference type="KEGG" id="qsa:O6P43_002409"/>
<evidence type="ECO:0000256" key="4">
    <source>
        <dbReference type="ARBA" id="ARBA00022491"/>
    </source>
</evidence>
<evidence type="ECO:0000313" key="13">
    <source>
        <dbReference type="Proteomes" id="UP001163823"/>
    </source>
</evidence>
<comment type="similarity">
    <text evidence="2 10">Belongs to the Aux/IAA family.</text>
</comment>
<proteinExistence type="inferred from homology"/>
<keyword evidence="13" id="KW-1185">Reference proteome</keyword>
<feature type="domain" description="PB1" evidence="11">
    <location>
        <begin position="141"/>
        <end position="224"/>
    </location>
</feature>
<keyword evidence="6 10" id="KW-0804">Transcription</keyword>
<dbReference type="PROSITE" id="PS51745">
    <property type="entry name" value="PB1"/>
    <property type="match status" value="1"/>
</dbReference>
<dbReference type="Pfam" id="PF02309">
    <property type="entry name" value="AUX_IAA"/>
    <property type="match status" value="2"/>
</dbReference>
<evidence type="ECO:0000256" key="1">
    <source>
        <dbReference type="ARBA" id="ARBA00004123"/>
    </source>
</evidence>
<dbReference type="EMBL" id="JARAOO010000002">
    <property type="protein sequence ID" value="KAJ7978959.1"/>
    <property type="molecule type" value="Genomic_DNA"/>
</dbReference>
<dbReference type="InterPro" id="IPR053793">
    <property type="entry name" value="PB1-like"/>
</dbReference>
<evidence type="ECO:0000256" key="2">
    <source>
        <dbReference type="ARBA" id="ARBA00006728"/>
    </source>
</evidence>
<dbReference type="AlphaFoldDB" id="A0AAD7QCY3"/>
<dbReference type="GO" id="GO:0005634">
    <property type="term" value="C:nucleus"/>
    <property type="evidence" value="ECO:0007669"/>
    <property type="project" value="UniProtKB-SubCell"/>
</dbReference>
<dbReference type="Proteomes" id="UP001163823">
    <property type="component" value="Chromosome 2"/>
</dbReference>
<dbReference type="Gene3D" id="3.10.20.90">
    <property type="entry name" value="Phosphatidylinositol 3-kinase Catalytic Subunit, Chain A, domain 1"/>
    <property type="match status" value="1"/>
</dbReference>
<accession>A0AAD7QCY3</accession>
<evidence type="ECO:0000256" key="9">
    <source>
        <dbReference type="ARBA" id="ARBA00025283"/>
    </source>
</evidence>
<dbReference type="InterPro" id="IPR033389">
    <property type="entry name" value="AUX/IAA_dom"/>
</dbReference>
<evidence type="ECO:0000313" key="12">
    <source>
        <dbReference type="EMBL" id="KAJ7978959.1"/>
    </source>
</evidence>
<name>A0AAD7QCY3_QUISA</name>